<comment type="caution">
    <text evidence="4">The sequence shown here is derived from an EMBL/GenBank/DDBJ whole genome shotgun (WGS) entry which is preliminary data.</text>
</comment>
<dbReference type="InterPro" id="IPR006553">
    <property type="entry name" value="Leu-rich_rpt_Cys-con_subtyp"/>
</dbReference>
<feature type="compositionally biased region" description="Pro residues" evidence="1">
    <location>
        <begin position="345"/>
        <end position="354"/>
    </location>
</feature>
<dbReference type="InterPro" id="IPR032675">
    <property type="entry name" value="LRR_dom_sf"/>
</dbReference>
<name>A0AAW1BH35_CROAD</name>
<dbReference type="SMART" id="SM00367">
    <property type="entry name" value="LRR_CC"/>
    <property type="match status" value="6"/>
</dbReference>
<evidence type="ECO:0000256" key="1">
    <source>
        <dbReference type="SAM" id="MobiDB-lite"/>
    </source>
</evidence>
<dbReference type="EMBL" id="JAOTOJ010000005">
    <property type="protein sequence ID" value="KAK9401549.1"/>
    <property type="molecule type" value="Genomic_DNA"/>
</dbReference>
<feature type="region of interest" description="Disordered" evidence="1">
    <location>
        <begin position="267"/>
        <end position="296"/>
    </location>
</feature>
<feature type="domain" description="UBA" evidence="2">
    <location>
        <begin position="197"/>
        <end position="241"/>
    </location>
</feature>
<dbReference type="GO" id="GO:0031146">
    <property type="term" value="P:SCF-dependent proteasomal ubiquitin-dependent protein catabolic process"/>
    <property type="evidence" value="ECO:0007669"/>
    <property type="project" value="TreeGrafter"/>
</dbReference>
<gene>
    <name evidence="4" type="ORF">NXF25_012263</name>
</gene>
<dbReference type="Pfam" id="PF13516">
    <property type="entry name" value="LRR_6"/>
    <property type="match status" value="1"/>
</dbReference>
<dbReference type="SUPFAM" id="SSF54236">
    <property type="entry name" value="Ubiquitin-like"/>
    <property type="match status" value="1"/>
</dbReference>
<evidence type="ECO:0000313" key="4">
    <source>
        <dbReference type="EMBL" id="KAK9401549.1"/>
    </source>
</evidence>
<dbReference type="Gene3D" id="1.10.8.10">
    <property type="entry name" value="DNA helicase RuvA subunit, C-terminal domain"/>
    <property type="match status" value="1"/>
</dbReference>
<feature type="region of interest" description="Disordered" evidence="1">
    <location>
        <begin position="328"/>
        <end position="360"/>
    </location>
</feature>
<dbReference type="CDD" id="cd01767">
    <property type="entry name" value="UBX"/>
    <property type="match status" value="1"/>
</dbReference>
<dbReference type="InterPro" id="IPR009060">
    <property type="entry name" value="UBA-like_sf"/>
</dbReference>
<dbReference type="GO" id="GO:0019005">
    <property type="term" value="C:SCF ubiquitin ligase complex"/>
    <property type="evidence" value="ECO:0007669"/>
    <property type="project" value="TreeGrafter"/>
</dbReference>
<keyword evidence="5" id="KW-1185">Reference proteome</keyword>
<dbReference type="SMART" id="SM00166">
    <property type="entry name" value="UBX"/>
    <property type="match status" value="1"/>
</dbReference>
<accession>A0AAW1BH35</accession>
<protein>
    <submittedName>
        <fullName evidence="4">F-box/LRR-repeat protein 14-like</fullName>
    </submittedName>
</protein>
<dbReference type="PROSITE" id="PS50030">
    <property type="entry name" value="UBA"/>
    <property type="match status" value="1"/>
</dbReference>
<feature type="region of interest" description="Disordered" evidence="1">
    <location>
        <begin position="1"/>
        <end position="40"/>
    </location>
</feature>
<reference evidence="4 5" key="1">
    <citation type="journal article" date="2024" name="Proc. Natl. Acad. Sci. U.S.A.">
        <title>The genetic regulatory architecture and epigenomic basis for age-related changes in rattlesnake venom.</title>
        <authorList>
            <person name="Hogan M.P."/>
            <person name="Holding M.L."/>
            <person name="Nystrom G.S."/>
            <person name="Colston T.J."/>
            <person name="Bartlett D.A."/>
            <person name="Mason A.J."/>
            <person name="Ellsworth S.A."/>
            <person name="Rautsaw R.M."/>
            <person name="Lawrence K.C."/>
            <person name="Strickland J.L."/>
            <person name="He B."/>
            <person name="Fraser P."/>
            <person name="Margres M.J."/>
            <person name="Gilbert D.M."/>
            <person name="Gibbs H.L."/>
            <person name="Parkinson C.L."/>
            <person name="Rokyta D.R."/>
        </authorList>
    </citation>
    <scope>NUCLEOTIDE SEQUENCE [LARGE SCALE GENOMIC DNA]</scope>
    <source>
        <strain evidence="4">DRR0105</strain>
    </source>
</reference>
<dbReference type="SUPFAM" id="SSF46934">
    <property type="entry name" value="UBA-like"/>
    <property type="match status" value="1"/>
</dbReference>
<dbReference type="InterPro" id="IPR001611">
    <property type="entry name" value="Leu-rich_rpt"/>
</dbReference>
<dbReference type="Pfam" id="PF00789">
    <property type="entry name" value="UBX"/>
    <property type="match status" value="1"/>
</dbReference>
<sequence>MEEEDEEEREGGREVGGREGEGRGAAGGGGGEGKRDRWAHRIQTRHVLAQVERPPKPIRGQTWVPTRSEVAEDVVQRDPGVLKWFPDQKGLHNFLLPPLYYKVNNTGWIVQKPDNPPAERVTEEWQGPAPRYRDSPAELKGRGQGKKNERGGGVCEGDPESRSPHSWGGGVLAGGGAEPALGQWEEAALPLPYRCPSMEPATVGELLRTLRQMGFSEGQAGAALRAGCLSAPEAADWLLREGADRQPPSPRLRLLPPISQPSLADVFQPRRQPSDDGTGAGEPAALGVPEGPLGDVRDFADRQRREQLAQQLKVERRARQRERELALQRIADDRRQHRAGTATPRPVPGRPPPDGTETPGEAQCLLVIRLPNGKSVRRSFPAETALQSVRRFVLTQNPELSPACCFLQGIPKRRFGPADLPHSLLALGLAPGATLCIVDPAPGAPLPCPAAAEQLTEDAHSCTQGAGQLAEHAPAPTQEGVPSRHRGGEPDTPAPHRWGRGQKLDSEEPMEQDRPAAPRGEERAGPGVLPTGPDDAAGYRHPWPQEGNRLREAEGSNPGSPDLPLAVARAAEQRRFLQAAVRRESNELGSAFPTATVAPSLPSSLFRLSLQAAAALLSAPSKQYCGSLASLPPGLARLLLEHLVRKARLHPRSLRLFSGCPLQTLCLDCYPYATNQLLAGLPAFPGLRQLSLFSCALITDQGLSVVQRLPRLQHLNLSACVKLTDNCLRFLKGLPELSHLALDQTHVSDAGLADFLLGAPPTLSHLSLNWTGVGERTLHLLPQCAPQLCELSLKQTGISDVSPLRQSEALQRLFLDGTRVSEASLQALSSHPALGCLTLSGVHSVDGNRALELVSALPLTRLGLPDRHTVTDVGLAAVCRLAGLQELDLTDYIHITDEGLRPLPGLCRLRRLSLAHTRVTDEGLAHLRALRLLEQLHLDRLSVSSTPVAHCLAGLPHLQVLSLAGTAVGDPVARLGLAGCRHLLKLNLSNTRLTDRGLRFLAHLPLVQLNLDGSGVTAAGVAELVAACPSLTRVRSSHLRVLSPEESPDKEEPGH</sequence>
<evidence type="ECO:0000313" key="5">
    <source>
        <dbReference type="Proteomes" id="UP001474421"/>
    </source>
</evidence>
<dbReference type="InterPro" id="IPR015940">
    <property type="entry name" value="UBA"/>
</dbReference>
<dbReference type="InterPro" id="IPR001012">
    <property type="entry name" value="UBX_dom"/>
</dbReference>
<dbReference type="AlphaFoldDB" id="A0AAW1BH35"/>
<evidence type="ECO:0000259" key="3">
    <source>
        <dbReference type="PROSITE" id="PS50033"/>
    </source>
</evidence>
<dbReference type="PROSITE" id="PS50033">
    <property type="entry name" value="UBX"/>
    <property type="match status" value="1"/>
</dbReference>
<dbReference type="Gene3D" id="3.80.10.10">
    <property type="entry name" value="Ribonuclease Inhibitor"/>
    <property type="match status" value="2"/>
</dbReference>
<evidence type="ECO:0000259" key="2">
    <source>
        <dbReference type="PROSITE" id="PS50030"/>
    </source>
</evidence>
<proteinExistence type="predicted"/>
<dbReference type="Gene3D" id="3.10.20.90">
    <property type="entry name" value="Phosphatidylinositol 3-kinase Catalytic Subunit, Chain A, domain 1"/>
    <property type="match status" value="1"/>
</dbReference>
<feature type="domain" description="UBX" evidence="3">
    <location>
        <begin position="359"/>
        <end position="437"/>
    </location>
</feature>
<dbReference type="PANTHER" id="PTHR13318:SF190">
    <property type="entry name" value="PARTNER OF PAIRED, ISOFORM B"/>
    <property type="match status" value="1"/>
</dbReference>
<feature type="compositionally biased region" description="Basic and acidic residues" evidence="1">
    <location>
        <begin position="502"/>
        <end position="524"/>
    </location>
</feature>
<dbReference type="InterPro" id="IPR029071">
    <property type="entry name" value="Ubiquitin-like_domsf"/>
</dbReference>
<feature type="region of interest" description="Disordered" evidence="1">
    <location>
        <begin position="117"/>
        <end position="169"/>
    </location>
</feature>
<organism evidence="4 5">
    <name type="scientific">Crotalus adamanteus</name>
    <name type="common">Eastern diamondback rattlesnake</name>
    <dbReference type="NCBI Taxonomy" id="8729"/>
    <lineage>
        <taxon>Eukaryota</taxon>
        <taxon>Metazoa</taxon>
        <taxon>Chordata</taxon>
        <taxon>Craniata</taxon>
        <taxon>Vertebrata</taxon>
        <taxon>Euteleostomi</taxon>
        <taxon>Lepidosauria</taxon>
        <taxon>Squamata</taxon>
        <taxon>Bifurcata</taxon>
        <taxon>Unidentata</taxon>
        <taxon>Episquamata</taxon>
        <taxon>Toxicofera</taxon>
        <taxon>Serpentes</taxon>
        <taxon>Colubroidea</taxon>
        <taxon>Viperidae</taxon>
        <taxon>Crotalinae</taxon>
        <taxon>Crotalus</taxon>
    </lineage>
</organism>
<dbReference type="SUPFAM" id="SSF52058">
    <property type="entry name" value="L domain-like"/>
    <property type="match status" value="1"/>
</dbReference>
<dbReference type="Proteomes" id="UP001474421">
    <property type="component" value="Unassembled WGS sequence"/>
</dbReference>
<feature type="region of interest" description="Disordered" evidence="1">
    <location>
        <begin position="459"/>
        <end position="561"/>
    </location>
</feature>
<feature type="compositionally biased region" description="Basic and acidic residues" evidence="1">
    <location>
        <begin position="131"/>
        <end position="150"/>
    </location>
</feature>
<dbReference type="PANTHER" id="PTHR13318">
    <property type="entry name" value="PARTNER OF PAIRED, ISOFORM B-RELATED"/>
    <property type="match status" value="1"/>
</dbReference>
<feature type="compositionally biased region" description="Basic and acidic residues" evidence="1">
    <location>
        <begin position="10"/>
        <end position="22"/>
    </location>
</feature>